<gene>
    <name evidence="3" type="ORF">DLM86_01910</name>
</gene>
<dbReference type="OrthoDB" id="9787283at2"/>
<keyword evidence="4" id="KW-1185">Reference proteome</keyword>
<evidence type="ECO:0000313" key="4">
    <source>
        <dbReference type="Proteomes" id="UP000247476"/>
    </source>
</evidence>
<dbReference type="InterPro" id="IPR050490">
    <property type="entry name" value="Bact_solute-bd_prot1"/>
</dbReference>
<organism evidence="3 4">
    <name type="scientific">Paenibacillus flagellatus</name>
    <dbReference type="NCBI Taxonomy" id="2211139"/>
    <lineage>
        <taxon>Bacteria</taxon>
        <taxon>Bacillati</taxon>
        <taxon>Bacillota</taxon>
        <taxon>Bacilli</taxon>
        <taxon>Bacillales</taxon>
        <taxon>Paenibacillaceae</taxon>
        <taxon>Paenibacillus</taxon>
    </lineage>
</organism>
<dbReference type="PANTHER" id="PTHR43649">
    <property type="entry name" value="ARABINOSE-BINDING PROTEIN-RELATED"/>
    <property type="match status" value="1"/>
</dbReference>
<comment type="caution">
    <text evidence="3">The sequence shown here is derived from an EMBL/GenBank/DDBJ whole genome shotgun (WGS) entry which is preliminary data.</text>
</comment>
<feature type="region of interest" description="Disordered" evidence="1">
    <location>
        <begin position="28"/>
        <end position="50"/>
    </location>
</feature>
<proteinExistence type="predicted"/>
<dbReference type="Proteomes" id="UP000247476">
    <property type="component" value="Unassembled WGS sequence"/>
</dbReference>
<evidence type="ECO:0000256" key="1">
    <source>
        <dbReference type="SAM" id="MobiDB-lite"/>
    </source>
</evidence>
<dbReference type="SUPFAM" id="SSF53850">
    <property type="entry name" value="Periplasmic binding protein-like II"/>
    <property type="match status" value="1"/>
</dbReference>
<dbReference type="AlphaFoldDB" id="A0A2V5KDY7"/>
<accession>A0A2V5KDY7</accession>
<evidence type="ECO:0000256" key="2">
    <source>
        <dbReference type="SAM" id="SignalP"/>
    </source>
</evidence>
<protein>
    <recommendedName>
        <fullName evidence="5">ABC transporter substrate-binding protein</fullName>
    </recommendedName>
</protein>
<dbReference type="PROSITE" id="PS51257">
    <property type="entry name" value="PROKAR_LIPOPROTEIN"/>
    <property type="match status" value="1"/>
</dbReference>
<evidence type="ECO:0008006" key="5">
    <source>
        <dbReference type="Google" id="ProtNLM"/>
    </source>
</evidence>
<dbReference type="CDD" id="cd13580">
    <property type="entry name" value="PBP2_AlgQ_like_1"/>
    <property type="match status" value="1"/>
</dbReference>
<reference evidence="3 4" key="1">
    <citation type="submission" date="2018-05" db="EMBL/GenBank/DDBJ databases">
        <title>Paenibacillus flagellatus sp. nov., isolated from selenium mineral soil.</title>
        <authorList>
            <person name="Dai X."/>
        </authorList>
    </citation>
    <scope>NUCLEOTIDE SEQUENCE [LARGE SCALE GENOMIC DNA]</scope>
    <source>
        <strain evidence="3 4">DXL2</strain>
    </source>
</reference>
<dbReference type="Gene3D" id="3.40.190.10">
    <property type="entry name" value="Periplasmic binding protein-like II"/>
    <property type="match status" value="3"/>
</dbReference>
<dbReference type="EMBL" id="QJVJ01000001">
    <property type="protein sequence ID" value="PYI57222.1"/>
    <property type="molecule type" value="Genomic_DNA"/>
</dbReference>
<keyword evidence="2" id="KW-0732">Signal</keyword>
<sequence>MRRTVRRKALTGMLAAAMALTAACGGKEADDAAGTGQPSPAAPVNTDPLGKYDPPIDISTVRALDPNLKFRSGETLDNNIWTRTIEAELGIKVKNEWTVNGAQYDQKMNVAIASGDLPDFMSLSPTQFVQLVDNGELMDITKLVEQYGSPLLKEYLKSDGGLALETATVKGKLMGIPTMSSLLDSSPILYIRTDWLKKVGLSEPGSMEDVLRIADAFTNQDPDGNGKKDTVGLLASKELWTGYPRLMGFFNAYHAYPNIWIKDGSGKLVFGGIQPEMKAALAELQKLYKAGAMDQEFGVKDTKKVEETVASGKNGLFFGPNWAPLTTLQANKNNDPNAEWKAFPVFSADAKPVFVQNSAPGANASFTGINKNAKHPEAVIKILNLFVEKMWGAKADPQFSNEEGTTFAFHKYPPVTLFAANKNLTQHLKVMEALKTKDASKLNSEEKGTYETILKYKGGDSKSWGTDMVFGENGSYTIINKYKNNNQVMKDEMYLAPTPTMVQKKSTLDKMSDEMITKIILGAPVDDFDKFVSDWKKLGGDDITKEINEAFAARK</sequence>
<name>A0A2V5KDY7_9BACL</name>
<evidence type="ECO:0000313" key="3">
    <source>
        <dbReference type="EMBL" id="PYI57222.1"/>
    </source>
</evidence>
<feature type="chain" id="PRO_5038634288" description="ABC transporter substrate-binding protein" evidence="2">
    <location>
        <begin position="23"/>
        <end position="555"/>
    </location>
</feature>
<dbReference type="PANTHER" id="PTHR43649:SF12">
    <property type="entry name" value="DIACETYLCHITOBIOSE BINDING PROTEIN DASA"/>
    <property type="match status" value="1"/>
</dbReference>
<feature type="signal peptide" evidence="2">
    <location>
        <begin position="1"/>
        <end position="22"/>
    </location>
</feature>
<dbReference type="RefSeq" id="WP_110838261.1">
    <property type="nucleotide sequence ID" value="NZ_QJVJ01000001.1"/>
</dbReference>